<feature type="compositionally biased region" description="Basic and acidic residues" evidence="5">
    <location>
        <begin position="333"/>
        <end position="402"/>
    </location>
</feature>
<dbReference type="InterPro" id="IPR013525">
    <property type="entry name" value="ABC2_TM"/>
</dbReference>
<dbReference type="PANTHER" id="PTHR43077">
    <property type="entry name" value="TRANSPORT PERMEASE YVFS-RELATED"/>
    <property type="match status" value="1"/>
</dbReference>
<dbReference type="Proteomes" id="UP001223261">
    <property type="component" value="Chromosome"/>
</dbReference>
<feature type="transmembrane region" description="Helical" evidence="6">
    <location>
        <begin position="992"/>
        <end position="1018"/>
    </location>
</feature>
<comment type="subcellular location">
    <subcellularLocation>
        <location evidence="1">Membrane</location>
        <topology evidence="1">Multi-pass membrane protein</topology>
    </subcellularLocation>
</comment>
<feature type="transmembrane region" description="Helical" evidence="6">
    <location>
        <begin position="839"/>
        <end position="858"/>
    </location>
</feature>
<evidence type="ECO:0000256" key="6">
    <source>
        <dbReference type="SAM" id="Phobius"/>
    </source>
</evidence>
<dbReference type="NCBIfam" id="TIGR03061">
    <property type="entry name" value="pip_yhgE_Nterm"/>
    <property type="match status" value="1"/>
</dbReference>
<evidence type="ECO:0000256" key="2">
    <source>
        <dbReference type="ARBA" id="ARBA00022692"/>
    </source>
</evidence>
<evidence type="ECO:0000256" key="4">
    <source>
        <dbReference type="ARBA" id="ARBA00023136"/>
    </source>
</evidence>
<feature type="transmembrane region" description="Helical" evidence="6">
    <location>
        <begin position="20"/>
        <end position="40"/>
    </location>
</feature>
<proteinExistence type="predicted"/>
<feature type="transmembrane region" description="Helical" evidence="6">
    <location>
        <begin position="879"/>
        <end position="905"/>
    </location>
</feature>
<keyword evidence="4 6" id="KW-0472">Membrane</keyword>
<reference evidence="8" key="1">
    <citation type="journal article" date="2023" name="Antibiotics">
        <title>Prevalence and Molecular Characterization of Methicillin-Resistant Staphylococci (MRS) and Mammaliicocci (MRM) in Dromedary Camels from Algeria: First Detection of SCCmec-mecC Hybrid in Methicillin-Resistant Mammaliicoccus lentus.</title>
        <authorList>
            <person name="Belhout C."/>
            <person name="Boyen F."/>
            <person name="Vereecke N."/>
            <person name="Theuns S."/>
            <person name="Taibi N."/>
            <person name="Stegger M."/>
            <person name="de la Fe-Rodriguez P.Y."/>
            <person name="Bouayad L."/>
            <person name="Elgroud R."/>
            <person name="Butaye P."/>
        </authorList>
    </citation>
    <scope>NUCLEOTIDE SEQUENCE</scope>
    <source>
        <strain evidence="8">7048</strain>
    </source>
</reference>
<evidence type="ECO:0000256" key="3">
    <source>
        <dbReference type="ARBA" id="ARBA00022989"/>
    </source>
</evidence>
<dbReference type="RefSeq" id="WP_282862193.1">
    <property type="nucleotide sequence ID" value="NZ_CP118848.1"/>
</dbReference>
<keyword evidence="3 6" id="KW-1133">Transmembrane helix</keyword>
<dbReference type="Pfam" id="PF01061">
    <property type="entry name" value="ABC2_membrane"/>
    <property type="match status" value="1"/>
</dbReference>
<dbReference type="InterPro" id="IPR017500">
    <property type="entry name" value="Phage_infect_YhgE_N"/>
</dbReference>
<name>A0AAX3W3M0_MAMLE</name>
<dbReference type="NCBIfam" id="TIGR03062">
    <property type="entry name" value="pip_yhgE_Cterm"/>
    <property type="match status" value="1"/>
</dbReference>
<feature type="region of interest" description="Disordered" evidence="5">
    <location>
        <begin position="333"/>
        <end position="472"/>
    </location>
</feature>
<evidence type="ECO:0000256" key="5">
    <source>
        <dbReference type="SAM" id="MobiDB-lite"/>
    </source>
</evidence>
<dbReference type="EMBL" id="CP118848">
    <property type="protein sequence ID" value="WHI59951.1"/>
    <property type="molecule type" value="Genomic_DNA"/>
</dbReference>
<feature type="transmembrane region" description="Helical" evidence="6">
    <location>
        <begin position="940"/>
        <end position="960"/>
    </location>
</feature>
<protein>
    <submittedName>
        <fullName evidence="8">YhgE/Pip domain-containing protein</fullName>
    </submittedName>
</protein>
<dbReference type="AlphaFoldDB" id="A0AAX3W3M0"/>
<evidence type="ECO:0000259" key="7">
    <source>
        <dbReference type="Pfam" id="PF01061"/>
    </source>
</evidence>
<evidence type="ECO:0000313" key="8">
    <source>
        <dbReference type="EMBL" id="WHI59951.1"/>
    </source>
</evidence>
<dbReference type="InterPro" id="IPR017501">
    <property type="entry name" value="Phage_infect_YhgE_C"/>
</dbReference>
<feature type="transmembrane region" description="Helical" evidence="6">
    <location>
        <begin position="911"/>
        <end position="933"/>
    </location>
</feature>
<feature type="compositionally biased region" description="Basic and acidic residues" evidence="5">
    <location>
        <begin position="420"/>
        <end position="433"/>
    </location>
</feature>
<sequence>MLLKKPFEIFIEDIKNIRRVPFVIILLLGLSILPSFYAWFNLSSTWDPYNNTEGIKIAVVNEDKGAKVEGKDINVGDQLVKQLKKNDKFGWEFVNRKKADNGVEKGDYYASIYLHKTFSEEVTSIYNKKPKKAVIDYKVNEKLNAIAPKMTNAGASSIVDSLNKEFGENATQALLKEANQVGLDIENELPTMSKIKNAVFTAEDNLPKIEEFKEKVIEIDEHQDDITHYKDEFEALGNYKGDINEGVDKINEVNSKMGEINQAAKLITALNAKMPEIESALAKANKVQEQFPKINKGVPQGIEASEKALTAINKAEQYLPELNNKLDKYEADAKKAQEKTEKANEKLKSEEEKDNKDNNEQSDPNKEEPKDNQNKEQQDSNKENQDNNKEENKTEEQPKEQSEEQSEEDNNTDQSAEEQENNKEKSDASKEETESTEENENGNDIVTTQQAYDEDGENANKEDNPDNNQSSKEVLNDQELKEMKSALSESLTALADYSNEQATMNKKDLESMQSINQSILMSQDSKQLADTVKNNQSRLKQGVEFNNSMIDILNELKKSEGIDTSKAISQFESANKDLESVINGQSNLINALNDGKSGKEEVLALDKLIDSNLLSLDNLMKYTSSDFKTTLMEGVNQIDQALNKGIDDISTIRSSMNMIENVIQTGKSSLQNGHDLLVSINNELPELERKFNNINEVAQTNFPKFKEQVGKGAYYVENELPNVQSEVENLAQFSNNDLPAMIDKYDRAVQLVDDNLPEAQKEIHDLAEFARNDLPGIEKDIKKAANKVREIDEDDTVHELIKLLKNDLKKQADIIAHPIELKEESLFSVPNYGTASTPFYTSLAIWVGALLLSNLLTTDIKNPEIKNKYSLRQTFVGKSFIFIIIGVMQSIIVSLGDMFILGAAIDNRLLFILLSVLVSIVFISIVYTLVSLFGNVGKALAIVIMVLQIAGGGGTFPIQVTPKFFQAIHPFLPFTYAVDALREAVGGVVPEILIYNIIFLVLFGVVIFTIGFIVKPILDPWKNKTSKRAEDSYLME</sequence>
<keyword evidence="2 6" id="KW-0812">Transmembrane</keyword>
<dbReference type="Gene3D" id="3.40.1710.10">
    <property type="entry name" value="abc type-2 transporter like domain"/>
    <property type="match status" value="1"/>
</dbReference>
<evidence type="ECO:0000313" key="9">
    <source>
        <dbReference type="Proteomes" id="UP001223261"/>
    </source>
</evidence>
<feature type="compositionally biased region" description="Acidic residues" evidence="5">
    <location>
        <begin position="403"/>
        <end position="419"/>
    </location>
</feature>
<dbReference type="InterPro" id="IPR051328">
    <property type="entry name" value="T7SS_ABC-Transporter"/>
</dbReference>
<organism evidence="8 9">
    <name type="scientific">Mammaliicoccus lentus</name>
    <name type="common">Staphylococcus lentus</name>
    <dbReference type="NCBI Taxonomy" id="42858"/>
    <lineage>
        <taxon>Bacteria</taxon>
        <taxon>Bacillati</taxon>
        <taxon>Bacillota</taxon>
        <taxon>Bacilli</taxon>
        <taxon>Bacillales</taxon>
        <taxon>Staphylococcaceae</taxon>
        <taxon>Mammaliicoccus</taxon>
    </lineage>
</organism>
<dbReference type="GO" id="GO:0016020">
    <property type="term" value="C:membrane"/>
    <property type="evidence" value="ECO:0007669"/>
    <property type="project" value="UniProtKB-SubCell"/>
</dbReference>
<gene>
    <name evidence="8" type="ORF">PYH69_14850</name>
</gene>
<dbReference type="PANTHER" id="PTHR43077:SF10">
    <property type="entry name" value="TRANSPORT PERMEASE PROTEIN"/>
    <property type="match status" value="1"/>
</dbReference>
<feature type="domain" description="ABC-2 type transporter transmembrane" evidence="7">
    <location>
        <begin position="869"/>
        <end position="984"/>
    </location>
</feature>
<evidence type="ECO:0000256" key="1">
    <source>
        <dbReference type="ARBA" id="ARBA00004141"/>
    </source>
</evidence>
<accession>A0AAX3W3M0</accession>
<dbReference type="GO" id="GO:0140359">
    <property type="term" value="F:ABC-type transporter activity"/>
    <property type="evidence" value="ECO:0007669"/>
    <property type="project" value="InterPro"/>
</dbReference>